<dbReference type="EMBL" id="BMDC01000001">
    <property type="protein sequence ID" value="GGH61700.1"/>
    <property type="molecule type" value="Genomic_DNA"/>
</dbReference>
<dbReference type="SUPFAM" id="SSF53850">
    <property type="entry name" value="Periplasmic binding protein-like II"/>
    <property type="match status" value="1"/>
</dbReference>
<evidence type="ECO:0000256" key="1">
    <source>
        <dbReference type="ARBA" id="ARBA00004635"/>
    </source>
</evidence>
<dbReference type="GO" id="GO:0016020">
    <property type="term" value="C:membrane"/>
    <property type="evidence" value="ECO:0007669"/>
    <property type="project" value="UniProtKB-SubCell"/>
</dbReference>
<sequence length="295" mass="31332">MKKFVASLAVLPLAFGLAACGSNSSEQGAASGESGDPITIGVVGADAVHDAFVEEAKAEGIEVEIQDLSDYNQPNPALENGDIDINWFQHIDYLANYNNSNGGDIAVLGGTEIYPLGLYSEKYDSVDQIGEGETIAIPNDPTNSVRALLVLEGNDLISFKDPNVQYPTVDDIDTENSKVEVVAVDATQAALSLGENAGSVINNDFLADAGLEATDAIAVDDASSDAAKKYANVFAVQPEDLDNETYKKLVEVFHSDAVQQAVSDNTQGTAIEVNDSQEELNKILDETEKALQEQQ</sequence>
<keyword evidence="2 8" id="KW-0732">Signal</keyword>
<dbReference type="Pfam" id="PF03180">
    <property type="entry name" value="Lipoprotein_9"/>
    <property type="match status" value="1"/>
</dbReference>
<dbReference type="PIRSF" id="PIRSF002854">
    <property type="entry name" value="MetQ"/>
    <property type="match status" value="1"/>
</dbReference>
<name>A0A917IQW4_9MICC</name>
<comment type="caution">
    <text evidence="9">The sequence shown here is derived from an EMBL/GenBank/DDBJ whole genome shotgun (WGS) entry which is preliminary data.</text>
</comment>
<dbReference type="InterPro" id="IPR004872">
    <property type="entry name" value="Lipoprotein_NlpA"/>
</dbReference>
<protein>
    <recommendedName>
        <fullName evidence="6">Lipoprotein</fullName>
    </recommendedName>
</protein>
<dbReference type="PANTHER" id="PTHR30429:SF3">
    <property type="entry name" value="LIPOPROTEIN"/>
    <property type="match status" value="1"/>
</dbReference>
<dbReference type="PANTHER" id="PTHR30429">
    <property type="entry name" value="D-METHIONINE-BINDING LIPOPROTEIN METQ"/>
    <property type="match status" value="1"/>
</dbReference>
<dbReference type="PROSITE" id="PS51257">
    <property type="entry name" value="PROKAR_LIPOPROTEIN"/>
    <property type="match status" value="1"/>
</dbReference>
<dbReference type="RefSeq" id="WP_188359284.1">
    <property type="nucleotide sequence ID" value="NZ_BMDC01000001.1"/>
</dbReference>
<dbReference type="AlphaFoldDB" id="A0A917IQW4"/>
<evidence type="ECO:0000313" key="9">
    <source>
        <dbReference type="EMBL" id="GGH61700.1"/>
    </source>
</evidence>
<reference evidence="9 10" key="1">
    <citation type="journal article" date="2014" name="Int. J. Syst. Evol. Microbiol.">
        <title>Complete genome sequence of Corynebacterium casei LMG S-19264T (=DSM 44701T), isolated from a smear-ripened cheese.</title>
        <authorList>
            <consortium name="US DOE Joint Genome Institute (JGI-PGF)"/>
            <person name="Walter F."/>
            <person name="Albersmeier A."/>
            <person name="Kalinowski J."/>
            <person name="Ruckert C."/>
        </authorList>
    </citation>
    <scope>NUCLEOTIDE SEQUENCE [LARGE SCALE GENOMIC DNA]</scope>
    <source>
        <strain evidence="9 10">CCM 8669</strain>
    </source>
</reference>
<evidence type="ECO:0000256" key="7">
    <source>
        <dbReference type="PIRSR" id="PIRSR002854-1"/>
    </source>
</evidence>
<dbReference type="Proteomes" id="UP000600171">
    <property type="component" value="Unassembled WGS sequence"/>
</dbReference>
<feature type="lipid moiety-binding region" description="S-diacylglycerol cysteine" evidence="7">
    <location>
        <position position="20"/>
    </location>
</feature>
<comment type="similarity">
    <text evidence="6">Belongs to the nlpA lipoprotein family.</text>
</comment>
<evidence type="ECO:0000256" key="8">
    <source>
        <dbReference type="SAM" id="SignalP"/>
    </source>
</evidence>
<evidence type="ECO:0000313" key="10">
    <source>
        <dbReference type="Proteomes" id="UP000600171"/>
    </source>
</evidence>
<proteinExistence type="inferred from homology"/>
<accession>A0A917IQW4</accession>
<keyword evidence="4" id="KW-0564">Palmitate</keyword>
<gene>
    <name evidence="9" type="ORF">GCM10007359_11140</name>
</gene>
<evidence type="ECO:0000256" key="5">
    <source>
        <dbReference type="ARBA" id="ARBA00023288"/>
    </source>
</evidence>
<evidence type="ECO:0000256" key="6">
    <source>
        <dbReference type="PIRNR" id="PIRNR002854"/>
    </source>
</evidence>
<feature type="signal peptide" evidence="8">
    <location>
        <begin position="1"/>
        <end position="18"/>
    </location>
</feature>
<evidence type="ECO:0000256" key="3">
    <source>
        <dbReference type="ARBA" id="ARBA00023136"/>
    </source>
</evidence>
<keyword evidence="3" id="KW-0472">Membrane</keyword>
<keyword evidence="10" id="KW-1185">Reference proteome</keyword>
<organism evidence="9 10">
    <name type="scientific">Rothia aerolata</name>
    <dbReference type="NCBI Taxonomy" id="1812262"/>
    <lineage>
        <taxon>Bacteria</taxon>
        <taxon>Bacillati</taxon>
        <taxon>Actinomycetota</taxon>
        <taxon>Actinomycetes</taxon>
        <taxon>Micrococcales</taxon>
        <taxon>Micrococcaceae</taxon>
        <taxon>Rothia</taxon>
    </lineage>
</organism>
<evidence type="ECO:0000256" key="2">
    <source>
        <dbReference type="ARBA" id="ARBA00022729"/>
    </source>
</evidence>
<feature type="chain" id="PRO_5038920102" description="Lipoprotein" evidence="8">
    <location>
        <begin position="19"/>
        <end position="295"/>
    </location>
</feature>
<dbReference type="Gene3D" id="3.40.190.10">
    <property type="entry name" value="Periplasmic binding protein-like II"/>
    <property type="match status" value="2"/>
</dbReference>
<comment type="subcellular location">
    <subcellularLocation>
        <location evidence="1">Membrane</location>
        <topology evidence="1">Lipid-anchor</topology>
    </subcellularLocation>
</comment>
<keyword evidence="5 6" id="KW-0449">Lipoprotein</keyword>
<evidence type="ECO:0000256" key="4">
    <source>
        <dbReference type="ARBA" id="ARBA00023139"/>
    </source>
</evidence>